<evidence type="ECO:0000256" key="8">
    <source>
        <dbReference type="ARBA" id="ARBA00023235"/>
    </source>
</evidence>
<keyword evidence="6" id="KW-0238">DNA-binding</keyword>
<evidence type="ECO:0000256" key="3">
    <source>
        <dbReference type="ARBA" id="ARBA00022801"/>
    </source>
</evidence>
<reference evidence="12 13" key="1">
    <citation type="submission" date="2020-05" db="EMBL/GenBank/DDBJ databases">
        <authorList>
            <person name="Khan S.A."/>
            <person name="Jeon C.O."/>
            <person name="Chun B.H."/>
        </authorList>
    </citation>
    <scope>NUCLEOTIDE SEQUENCE [LARGE SCALE GENOMIC DNA]</scope>
    <source>
        <strain evidence="12 13">B156</strain>
    </source>
</reference>
<dbReference type="InterPro" id="IPR017170">
    <property type="entry name" value="Lhr-like"/>
</dbReference>
<dbReference type="RefSeq" id="WP_171556337.1">
    <property type="nucleotide sequence ID" value="NZ_JABFCS010000001.1"/>
</dbReference>
<name>A0A849KAU6_9BURK</name>
<dbReference type="Pfam" id="PF00270">
    <property type="entry name" value="DEAD"/>
    <property type="match status" value="1"/>
</dbReference>
<dbReference type="InterPro" id="IPR001650">
    <property type="entry name" value="Helicase_C-like"/>
</dbReference>
<dbReference type="SUPFAM" id="SSF52540">
    <property type="entry name" value="P-loop containing nucleoside triphosphate hydrolases"/>
    <property type="match status" value="1"/>
</dbReference>
<organism evidence="12 13">
    <name type="scientific">Ramlibacter montanisoli</name>
    <dbReference type="NCBI Taxonomy" id="2732512"/>
    <lineage>
        <taxon>Bacteria</taxon>
        <taxon>Pseudomonadati</taxon>
        <taxon>Pseudomonadota</taxon>
        <taxon>Betaproteobacteria</taxon>
        <taxon>Burkholderiales</taxon>
        <taxon>Comamonadaceae</taxon>
        <taxon>Ramlibacter</taxon>
    </lineage>
</organism>
<dbReference type="Pfam" id="PF08494">
    <property type="entry name" value="DEAD_assoc"/>
    <property type="match status" value="1"/>
</dbReference>
<keyword evidence="7" id="KW-0234">DNA repair</keyword>
<sequence length="819" mass="90887">MSANEAGARAAAWMAGRGWQPFAFQQEVWQAVDQGRSGMLHATTGSGKTYAVWLGMLDALLRRHPHGRGAEPLRVVWLTPMRALASDTTKALAEPLRELAPNWTIGLRTGDTPSAERARQDRRMPTVLVTTPESLTLMLTREHAREELSGVEYVVIDEWHELIGSKRGVQAQLALARLRGFHPGLVTWGLSATLGNLEDAMHVLCGPQPDPAPRLVRGRIDKTLVIDTLIPPDPGKYSWAGHLGVRMQMPVVEEIDRSGTTLVFTNVRSQAEVWYQLLLEARPEWAGHIALHHGSLDKATREWVENGLKEGTLRAVVATSSLDLGVDFLPVERVLQVGSAKGVARMMQRAGRSGHAPGRPSRVTLVPTNTMEIIEAAAARWAARSGRVEKRTPPERPLDVLVQHVVTVALGGGFRADELFAEVTSAWSYRKLTRAEFDWVVAFCERGGESLGAYPEYHRIVRGEDAIYRVQDSGVARRHRLGVGTIVSDAAMQVKYLTGAHIGTMEEGFIARLKPGDHFFFAGKLLEFVRVRDMAAYVRKATKNKGTVPTWMGSKMALSTELSDAVLEMMQSAAQGDFLEPELEAARPMLLTQQRLSKIPTPHTLLVEAYQSREGQHLYIYPFAGRNVHLGLASLLAWRLAREAPNTFSISINDYGFELVSAAPFDVEPVTSQRVFSGTDLLHDVLASLNSTELAQRRFREIARVAGLISTGYPGQPKSTRQLQASSALFFEVFRKYDAGNLLLNQAENEVLSQELEISRLGETLRRMRAKQLVFAPLRHPSPMSLPLMVERFREKLTTESLATRLERILRDMEADDAA</sequence>
<dbReference type="PANTHER" id="PTHR47962:SF3">
    <property type="entry name" value="LARGE ATP-DEPENDENT HELICASE-RELATED PROTEIN"/>
    <property type="match status" value="1"/>
</dbReference>
<evidence type="ECO:0000256" key="2">
    <source>
        <dbReference type="ARBA" id="ARBA00022763"/>
    </source>
</evidence>
<keyword evidence="1" id="KW-0547">Nucleotide-binding</keyword>
<evidence type="ECO:0000313" key="12">
    <source>
        <dbReference type="EMBL" id="NNU41921.1"/>
    </source>
</evidence>
<keyword evidence="2" id="KW-0227">DNA damage</keyword>
<dbReference type="InterPro" id="IPR014001">
    <property type="entry name" value="Helicase_ATP-bd"/>
</dbReference>
<dbReference type="PROSITE" id="PS51192">
    <property type="entry name" value="HELICASE_ATP_BIND_1"/>
    <property type="match status" value="1"/>
</dbReference>
<proteinExistence type="inferred from homology"/>
<dbReference type="GO" id="GO:0016874">
    <property type="term" value="F:ligase activity"/>
    <property type="evidence" value="ECO:0007669"/>
    <property type="project" value="UniProtKB-KW"/>
</dbReference>
<dbReference type="InterPro" id="IPR011545">
    <property type="entry name" value="DEAD/DEAH_box_helicase_dom"/>
</dbReference>
<dbReference type="CDD" id="cd17922">
    <property type="entry name" value="DEXHc_LHR-like"/>
    <property type="match status" value="1"/>
</dbReference>
<dbReference type="Pfam" id="PF19306">
    <property type="entry name" value="WHD_Lhr"/>
    <property type="match status" value="1"/>
</dbReference>
<dbReference type="InterPro" id="IPR013701">
    <property type="entry name" value="Lhr-like_DEAD/DEAH_assoc"/>
</dbReference>
<evidence type="ECO:0000256" key="1">
    <source>
        <dbReference type="ARBA" id="ARBA00022741"/>
    </source>
</evidence>
<dbReference type="InterPro" id="IPR045628">
    <property type="entry name" value="Lhr_WH_dom"/>
</dbReference>
<keyword evidence="13" id="KW-1185">Reference proteome</keyword>
<keyword evidence="3" id="KW-0378">Hydrolase</keyword>
<dbReference type="PIRSF" id="PIRSF037307">
    <property type="entry name" value="Lhr-like_helic_prd"/>
    <property type="match status" value="1"/>
</dbReference>
<dbReference type="SMART" id="SM00487">
    <property type="entry name" value="DEXDc"/>
    <property type="match status" value="1"/>
</dbReference>
<evidence type="ECO:0000256" key="9">
    <source>
        <dbReference type="ARBA" id="ARBA00093467"/>
    </source>
</evidence>
<dbReference type="GO" id="GO:0016887">
    <property type="term" value="F:ATP hydrolysis activity"/>
    <property type="evidence" value="ECO:0007669"/>
    <property type="project" value="TreeGrafter"/>
</dbReference>
<dbReference type="GO" id="GO:0005524">
    <property type="term" value="F:ATP binding"/>
    <property type="evidence" value="ECO:0007669"/>
    <property type="project" value="UniProtKB-KW"/>
</dbReference>
<feature type="domain" description="Helicase ATP-binding" evidence="10">
    <location>
        <begin position="29"/>
        <end position="212"/>
    </location>
</feature>
<reference evidence="12 13" key="2">
    <citation type="submission" date="2020-06" db="EMBL/GenBank/DDBJ databases">
        <title>Ramlibacter rhizophilus sp. nov., isolated from rhizosphere soil of national flower Mugunghwa from South Korea.</title>
        <authorList>
            <person name="Zheng-Fei Y."/>
            <person name="Huan T."/>
        </authorList>
    </citation>
    <scope>NUCLEOTIDE SEQUENCE [LARGE SCALE GENOMIC DNA]</scope>
    <source>
        <strain evidence="12 13">B156</strain>
    </source>
</reference>
<keyword evidence="5" id="KW-0067">ATP-binding</keyword>
<evidence type="ECO:0000256" key="4">
    <source>
        <dbReference type="ARBA" id="ARBA00022806"/>
    </source>
</evidence>
<gene>
    <name evidence="12" type="ORF">HK415_00210</name>
</gene>
<evidence type="ECO:0000259" key="10">
    <source>
        <dbReference type="PROSITE" id="PS51192"/>
    </source>
</evidence>
<evidence type="ECO:0000313" key="13">
    <source>
        <dbReference type="Proteomes" id="UP000552954"/>
    </source>
</evidence>
<dbReference type="CDD" id="cd18796">
    <property type="entry name" value="SF2_C_LHR"/>
    <property type="match status" value="1"/>
</dbReference>
<dbReference type="PANTHER" id="PTHR47962">
    <property type="entry name" value="ATP-DEPENDENT HELICASE LHR-RELATED-RELATED"/>
    <property type="match status" value="1"/>
</dbReference>
<dbReference type="AlphaFoldDB" id="A0A849KAU6"/>
<dbReference type="InterPro" id="IPR026362">
    <property type="entry name" value="DEXH_lig_assoc"/>
</dbReference>
<keyword evidence="4" id="KW-0347">Helicase</keyword>
<accession>A0A849KAU6</accession>
<dbReference type="Proteomes" id="UP000552954">
    <property type="component" value="Unassembled WGS sequence"/>
</dbReference>
<dbReference type="NCBIfam" id="TIGR04121">
    <property type="entry name" value="DEXH_lig_assoc"/>
    <property type="match status" value="1"/>
</dbReference>
<keyword evidence="8" id="KW-0413">Isomerase</keyword>
<comment type="similarity">
    <text evidence="9">Belongs to the Lhr helicase family. Lhr-Core subfamily.</text>
</comment>
<evidence type="ECO:0000256" key="5">
    <source>
        <dbReference type="ARBA" id="ARBA00022840"/>
    </source>
</evidence>
<dbReference type="EMBL" id="JABFCS010000001">
    <property type="protein sequence ID" value="NNU41921.1"/>
    <property type="molecule type" value="Genomic_DNA"/>
</dbReference>
<dbReference type="Gene3D" id="3.40.50.300">
    <property type="entry name" value="P-loop containing nucleotide triphosphate hydrolases"/>
    <property type="match status" value="2"/>
</dbReference>
<feature type="domain" description="Helicase C-terminal" evidence="11">
    <location>
        <begin position="244"/>
        <end position="399"/>
    </location>
</feature>
<dbReference type="InterPro" id="IPR052511">
    <property type="entry name" value="ATP-dep_Helicase"/>
</dbReference>
<keyword evidence="12" id="KW-0436">Ligase</keyword>
<dbReference type="GO" id="GO:0004386">
    <property type="term" value="F:helicase activity"/>
    <property type="evidence" value="ECO:0007669"/>
    <property type="project" value="UniProtKB-KW"/>
</dbReference>
<protein>
    <submittedName>
        <fullName evidence="12">Ligase-associated DNA damage response DEXH box helicase</fullName>
    </submittedName>
</protein>
<dbReference type="PROSITE" id="PS51194">
    <property type="entry name" value="HELICASE_CTER"/>
    <property type="match status" value="1"/>
</dbReference>
<evidence type="ECO:0000259" key="11">
    <source>
        <dbReference type="PROSITE" id="PS51194"/>
    </source>
</evidence>
<evidence type="ECO:0000256" key="6">
    <source>
        <dbReference type="ARBA" id="ARBA00023125"/>
    </source>
</evidence>
<dbReference type="InterPro" id="IPR027417">
    <property type="entry name" value="P-loop_NTPase"/>
</dbReference>
<comment type="caution">
    <text evidence="12">The sequence shown here is derived from an EMBL/GenBank/DDBJ whole genome shotgun (WGS) entry which is preliminary data.</text>
</comment>
<dbReference type="SMART" id="SM00490">
    <property type="entry name" value="HELICc"/>
    <property type="match status" value="1"/>
</dbReference>
<dbReference type="GO" id="GO:0003677">
    <property type="term" value="F:DNA binding"/>
    <property type="evidence" value="ECO:0007669"/>
    <property type="project" value="UniProtKB-KW"/>
</dbReference>
<dbReference type="Pfam" id="PF00271">
    <property type="entry name" value="Helicase_C"/>
    <property type="match status" value="1"/>
</dbReference>
<evidence type="ECO:0000256" key="7">
    <source>
        <dbReference type="ARBA" id="ARBA00023204"/>
    </source>
</evidence>
<dbReference type="GO" id="GO:0006281">
    <property type="term" value="P:DNA repair"/>
    <property type="evidence" value="ECO:0007669"/>
    <property type="project" value="UniProtKB-KW"/>
</dbReference>